<dbReference type="PROSITE" id="PS50893">
    <property type="entry name" value="ABC_TRANSPORTER_2"/>
    <property type="match status" value="1"/>
</dbReference>
<dbReference type="PANTHER" id="PTHR43394:SF4">
    <property type="entry name" value="TOXIN SECRETION ABC TRANSPORTER ATP-BINDING PROTEIN"/>
    <property type="match status" value="1"/>
</dbReference>
<evidence type="ECO:0000256" key="6">
    <source>
        <dbReference type="ARBA" id="ARBA00023136"/>
    </source>
</evidence>
<dbReference type="InterPro" id="IPR027417">
    <property type="entry name" value="P-loop_NTPase"/>
</dbReference>
<dbReference type="InterPro" id="IPR003439">
    <property type="entry name" value="ABC_transporter-like_ATP-bd"/>
</dbReference>
<keyword evidence="4 10" id="KW-0067">ATP-binding</keyword>
<evidence type="ECO:0000259" key="9">
    <source>
        <dbReference type="PROSITE" id="PS50929"/>
    </source>
</evidence>
<dbReference type="EMBL" id="MAKX01000035">
    <property type="protein sequence ID" value="OCK42009.1"/>
    <property type="molecule type" value="Genomic_DNA"/>
</dbReference>
<dbReference type="PROSITE" id="PS00675">
    <property type="entry name" value="SIGMA54_INTERACT_1"/>
    <property type="match status" value="1"/>
</dbReference>
<dbReference type="Proteomes" id="UP000093186">
    <property type="component" value="Unassembled WGS sequence"/>
</dbReference>
<dbReference type="PROSITE" id="PS50929">
    <property type="entry name" value="ABC_TM1F"/>
    <property type="match status" value="1"/>
</dbReference>
<feature type="transmembrane region" description="Helical" evidence="7">
    <location>
        <begin position="251"/>
        <end position="270"/>
    </location>
</feature>
<dbReference type="PANTHER" id="PTHR43394">
    <property type="entry name" value="ATP-DEPENDENT PERMEASE MDL1, MITOCHONDRIAL"/>
    <property type="match status" value="1"/>
</dbReference>
<dbReference type="STRING" id="447689.BA195_12395"/>
<evidence type="ECO:0000256" key="7">
    <source>
        <dbReference type="SAM" id="Phobius"/>
    </source>
</evidence>
<evidence type="ECO:0000313" key="10">
    <source>
        <dbReference type="EMBL" id="OCK42009.1"/>
    </source>
</evidence>
<keyword evidence="5 7" id="KW-1133">Transmembrane helix</keyword>
<dbReference type="SUPFAM" id="SSF52540">
    <property type="entry name" value="P-loop containing nucleoside triphosphate hydrolases"/>
    <property type="match status" value="1"/>
</dbReference>
<dbReference type="Pfam" id="PF00664">
    <property type="entry name" value="ABC_membrane"/>
    <property type="match status" value="1"/>
</dbReference>
<evidence type="ECO:0000256" key="2">
    <source>
        <dbReference type="ARBA" id="ARBA00022692"/>
    </source>
</evidence>
<dbReference type="InterPro" id="IPR039421">
    <property type="entry name" value="Type_1_exporter"/>
</dbReference>
<protein>
    <submittedName>
        <fullName evidence="10">ABC transporter ATP-binding protein/permease</fullName>
    </submittedName>
</protein>
<dbReference type="GO" id="GO:0015421">
    <property type="term" value="F:ABC-type oligopeptide transporter activity"/>
    <property type="evidence" value="ECO:0007669"/>
    <property type="project" value="TreeGrafter"/>
</dbReference>
<comment type="subcellular location">
    <subcellularLocation>
        <location evidence="1">Cell membrane</location>
        <topology evidence="1">Multi-pass membrane protein</topology>
    </subcellularLocation>
</comment>
<dbReference type="Pfam" id="PF00005">
    <property type="entry name" value="ABC_tran"/>
    <property type="match status" value="1"/>
</dbReference>
<evidence type="ECO:0000256" key="1">
    <source>
        <dbReference type="ARBA" id="ARBA00004651"/>
    </source>
</evidence>
<dbReference type="InterPro" id="IPR011527">
    <property type="entry name" value="ABC1_TM_dom"/>
</dbReference>
<gene>
    <name evidence="10" type="ORF">BA195_12395</name>
</gene>
<evidence type="ECO:0000256" key="4">
    <source>
        <dbReference type="ARBA" id="ARBA00022840"/>
    </source>
</evidence>
<dbReference type="GO" id="GO:0016887">
    <property type="term" value="F:ATP hydrolysis activity"/>
    <property type="evidence" value="ECO:0007669"/>
    <property type="project" value="InterPro"/>
</dbReference>
<dbReference type="InterPro" id="IPR025662">
    <property type="entry name" value="Sigma_54_int_dom_ATP-bd_1"/>
</dbReference>
<feature type="domain" description="ABC transporter" evidence="8">
    <location>
        <begin position="337"/>
        <end position="551"/>
    </location>
</feature>
<dbReference type="OrthoDB" id="311344at2"/>
<evidence type="ECO:0000256" key="5">
    <source>
        <dbReference type="ARBA" id="ARBA00022989"/>
    </source>
</evidence>
<evidence type="ECO:0000256" key="3">
    <source>
        <dbReference type="ARBA" id="ARBA00022741"/>
    </source>
</evidence>
<keyword evidence="2 7" id="KW-0812">Transmembrane</keyword>
<feature type="transmembrane region" description="Helical" evidence="7">
    <location>
        <begin position="60"/>
        <end position="80"/>
    </location>
</feature>
<keyword evidence="3" id="KW-0547">Nucleotide-binding</keyword>
<reference evidence="10 11" key="1">
    <citation type="submission" date="2016-06" db="EMBL/GenBank/DDBJ databases">
        <title>Draft Genome Sequence of Tenacibaculum soleae UCD-KL19.</title>
        <authorList>
            <person name="Eisen J.A."/>
            <person name="Coil D.A."/>
            <person name="Lujan K.M."/>
        </authorList>
    </citation>
    <scope>NUCLEOTIDE SEQUENCE [LARGE SCALE GENOMIC DNA]</scope>
    <source>
        <strain evidence="10 11">UCD-KL19</strain>
    </source>
</reference>
<evidence type="ECO:0000259" key="8">
    <source>
        <dbReference type="PROSITE" id="PS50893"/>
    </source>
</evidence>
<feature type="domain" description="ABC transmembrane type-1" evidence="9">
    <location>
        <begin position="30"/>
        <end position="305"/>
    </location>
</feature>
<name>A0A1B9XWW0_9FLAO</name>
<dbReference type="GO" id="GO:0005886">
    <property type="term" value="C:plasma membrane"/>
    <property type="evidence" value="ECO:0007669"/>
    <property type="project" value="UniProtKB-SubCell"/>
</dbReference>
<feature type="transmembrane region" description="Helical" evidence="7">
    <location>
        <begin position="137"/>
        <end position="154"/>
    </location>
</feature>
<accession>A0A1B9XWW0</accession>
<dbReference type="GO" id="GO:0005524">
    <property type="term" value="F:ATP binding"/>
    <property type="evidence" value="ECO:0007669"/>
    <property type="project" value="UniProtKB-KW"/>
</dbReference>
<evidence type="ECO:0000313" key="11">
    <source>
        <dbReference type="Proteomes" id="UP000093186"/>
    </source>
</evidence>
<dbReference type="InterPro" id="IPR036640">
    <property type="entry name" value="ABC1_TM_sf"/>
</dbReference>
<feature type="transmembrane region" description="Helical" evidence="7">
    <location>
        <begin position="160"/>
        <end position="177"/>
    </location>
</feature>
<keyword evidence="6 7" id="KW-0472">Membrane</keyword>
<dbReference type="Gene3D" id="3.40.50.300">
    <property type="entry name" value="P-loop containing nucleotide triphosphate hydrolases"/>
    <property type="match status" value="1"/>
</dbReference>
<dbReference type="InterPro" id="IPR003593">
    <property type="entry name" value="AAA+_ATPase"/>
</dbReference>
<comment type="caution">
    <text evidence="10">The sequence shown here is derived from an EMBL/GenBank/DDBJ whole genome shotgun (WGS) entry which is preliminary data.</text>
</comment>
<proteinExistence type="predicted"/>
<organism evidence="10 11">
    <name type="scientific">Tenacibaculum soleae</name>
    <dbReference type="NCBI Taxonomy" id="447689"/>
    <lineage>
        <taxon>Bacteria</taxon>
        <taxon>Pseudomonadati</taxon>
        <taxon>Bacteroidota</taxon>
        <taxon>Flavobacteriia</taxon>
        <taxon>Flavobacteriales</taxon>
        <taxon>Flavobacteriaceae</taxon>
        <taxon>Tenacibaculum</taxon>
    </lineage>
</organism>
<dbReference type="SUPFAM" id="SSF90123">
    <property type="entry name" value="ABC transporter transmembrane region"/>
    <property type="match status" value="1"/>
</dbReference>
<feature type="transmembrane region" description="Helical" evidence="7">
    <location>
        <begin position="26"/>
        <end position="48"/>
    </location>
</feature>
<dbReference type="RefSeq" id="WP_068706033.1">
    <property type="nucleotide sequence ID" value="NZ_JAUOSW010000007.1"/>
</dbReference>
<dbReference type="SMART" id="SM00382">
    <property type="entry name" value="AAA"/>
    <property type="match status" value="1"/>
</dbReference>
<dbReference type="Gene3D" id="1.20.1560.10">
    <property type="entry name" value="ABC transporter type 1, transmembrane domain"/>
    <property type="match status" value="1"/>
</dbReference>
<sequence length="553" mass="62287">MIQSKLTPWQRFLGLLKIEKKDILQISYYAIFEGIVALSLPLGIQAIINLLQGAQISASWIVLVILVTIGVAFSGVLKLMQIRIIETIQQRIFTRASIELSYRFPKIKMSELQNYYPPELANRFFDTLTIQKGISKVLIDVPSAFLQIVFALLLLSFYHAFFILFGALLLVLIYVVFKYTAKTGLETSLNESKNKYKVAHWLQEIARTIISFKLSGKTKHALEKSDALVNDYLNSRESHFKILIIQYIQMISFKVIITAGLLLMGGFLVLNQQMNIGQFVAAEIIILLVINSVEKLILGLESFYDVLTSIEKLGQVIDKPIENQNGTKIDKTTPFTIEVQDVSYKMNKENSVILNNISLKVNPKDRILIQGESGSGKSSLIQLICGLIKPTAGNIFVNDLALTSIQINDYRANLGLSLSEETPFKGTIRENITFGDSSITDSEIYSIFTIVGLTDFLKNQPYGLDTYLKPEGKLIGYTIAKKIILARAIIKKPKLLILEDPLDQFEKNEAKTIIDFITKPQQEWSLIIVSSNDSWELKCTKKITLKKGIIINN</sequence>
<dbReference type="AlphaFoldDB" id="A0A1B9XWW0"/>
<keyword evidence="11" id="KW-1185">Reference proteome</keyword>